<dbReference type="SUPFAM" id="SSF54285">
    <property type="entry name" value="MoaD/ThiS"/>
    <property type="match status" value="1"/>
</dbReference>
<evidence type="ECO:0000256" key="1">
    <source>
        <dbReference type="ARBA" id="ARBA00010645"/>
    </source>
</evidence>
<protein>
    <submittedName>
        <fullName evidence="2">Uncharacterized protein</fullName>
    </submittedName>
</protein>
<dbReference type="InterPro" id="IPR016155">
    <property type="entry name" value="Mopterin_synth/thiamin_S_b"/>
</dbReference>
<dbReference type="Pfam" id="PF03658">
    <property type="entry name" value="Ub-RnfH"/>
    <property type="match status" value="1"/>
</dbReference>
<accession>A0A198UM90</accession>
<dbReference type="InterPro" id="IPR037021">
    <property type="entry name" value="RnfH_sf"/>
</dbReference>
<name>A0A198UM90_MORCA</name>
<organism evidence="2 3">
    <name type="scientific">Moraxella catarrhalis</name>
    <name type="common">Branhamella catarrhalis</name>
    <dbReference type="NCBI Taxonomy" id="480"/>
    <lineage>
        <taxon>Bacteria</taxon>
        <taxon>Pseudomonadati</taxon>
        <taxon>Pseudomonadota</taxon>
        <taxon>Gammaproteobacteria</taxon>
        <taxon>Moraxellales</taxon>
        <taxon>Moraxellaceae</taxon>
        <taxon>Moraxella</taxon>
    </lineage>
</organism>
<sequence length="103" mass="11924">MTIAISHVASSGKQYYSELSLPMGTTIYEALTLVPWVHGEEFEDFWHWVQNNLDNSPNHKSWYVGIFSQKKRLDTILLAGDRIEIYRPLTIDPMAKRKALSKK</sequence>
<dbReference type="Proteomes" id="UP000078228">
    <property type="component" value="Unassembled WGS sequence"/>
</dbReference>
<dbReference type="eggNOG" id="COG2914">
    <property type="taxonomic scope" value="Bacteria"/>
</dbReference>
<proteinExistence type="inferred from homology"/>
<dbReference type="PANTHER" id="PTHR37483">
    <property type="entry name" value="UPF0125 PROTEIN RATB"/>
    <property type="match status" value="1"/>
</dbReference>
<keyword evidence="3" id="KW-1185">Reference proteome</keyword>
<dbReference type="PANTHER" id="PTHR37483:SF1">
    <property type="entry name" value="UPF0125 PROTEIN RATB"/>
    <property type="match status" value="1"/>
</dbReference>
<dbReference type="EMBL" id="LXHC01000006">
    <property type="protein sequence ID" value="OAU97603.1"/>
    <property type="molecule type" value="Genomic_DNA"/>
</dbReference>
<comment type="caution">
    <text evidence="2">The sequence shown here is derived from an EMBL/GenBank/DDBJ whole genome shotgun (WGS) entry which is preliminary data.</text>
</comment>
<evidence type="ECO:0000313" key="3">
    <source>
        <dbReference type="Proteomes" id="UP000078228"/>
    </source>
</evidence>
<comment type="similarity">
    <text evidence="1">Belongs to the UPF0125 (RnfH) family.</text>
</comment>
<evidence type="ECO:0000313" key="2">
    <source>
        <dbReference type="EMBL" id="OAU97603.1"/>
    </source>
</evidence>
<dbReference type="InterPro" id="IPR005346">
    <property type="entry name" value="RnfH"/>
</dbReference>
<dbReference type="AlphaFoldDB" id="A0A198UM90"/>
<gene>
    <name evidence="2" type="ORF">AO384_0639</name>
</gene>
<reference evidence="2 3" key="1">
    <citation type="journal article" date="2016" name="Genome Biol. Evol.">
        <title>Comparative Genomic Analyses of the Moraxella catarrhalis Serosensitive and Seroresistant Lineages Demonstrate Their Independent Evolution.</title>
        <authorList>
            <person name="Earl J.P."/>
            <person name="de Vries S.P."/>
            <person name="Ahmed A."/>
            <person name="Powell E."/>
            <person name="Schultz M.P."/>
            <person name="Hermans P.W."/>
            <person name="Hill D.J."/>
            <person name="Zhou Z."/>
            <person name="Constantinidou C.I."/>
            <person name="Hu F.Z."/>
            <person name="Bootsma H.J."/>
            <person name="Ehrlich G.D."/>
        </authorList>
    </citation>
    <scope>NUCLEOTIDE SEQUENCE [LARGE SCALE GENOMIC DNA]</scope>
    <source>
        <strain evidence="2 3">Z7542</strain>
    </source>
</reference>
<dbReference type="Gene3D" id="3.10.20.280">
    <property type="entry name" value="RnfH-like"/>
    <property type="match status" value="1"/>
</dbReference>
<dbReference type="PATRIC" id="fig|480.227.peg.1879"/>